<gene>
    <name evidence="1" type="ORF">KDK_03450</name>
</gene>
<dbReference type="Proteomes" id="UP000287188">
    <property type="component" value="Unassembled WGS sequence"/>
</dbReference>
<evidence type="ECO:0000313" key="2">
    <source>
        <dbReference type="Proteomes" id="UP000287188"/>
    </source>
</evidence>
<organism evidence="1 2">
    <name type="scientific">Dictyobacter kobayashii</name>
    <dbReference type="NCBI Taxonomy" id="2014872"/>
    <lineage>
        <taxon>Bacteria</taxon>
        <taxon>Bacillati</taxon>
        <taxon>Chloroflexota</taxon>
        <taxon>Ktedonobacteria</taxon>
        <taxon>Ktedonobacterales</taxon>
        <taxon>Dictyobacteraceae</taxon>
        <taxon>Dictyobacter</taxon>
    </lineage>
</organism>
<reference evidence="2" key="1">
    <citation type="submission" date="2018-12" db="EMBL/GenBank/DDBJ databases">
        <title>Tengunoibacter tsumagoiensis gen. nov., sp. nov., Dictyobacter kobayashii sp. nov., D. alpinus sp. nov., and D. joshuensis sp. nov. and description of Dictyobacteraceae fam. nov. within the order Ktedonobacterales isolated from Tengu-no-mugimeshi.</title>
        <authorList>
            <person name="Wang C.M."/>
            <person name="Zheng Y."/>
            <person name="Sakai Y."/>
            <person name="Toyoda A."/>
            <person name="Minakuchi Y."/>
            <person name="Abe K."/>
            <person name="Yokota A."/>
            <person name="Yabe S."/>
        </authorList>
    </citation>
    <scope>NUCLEOTIDE SEQUENCE [LARGE SCALE GENOMIC DNA]</scope>
    <source>
        <strain evidence="2">Uno11</strain>
    </source>
</reference>
<dbReference type="RefSeq" id="WP_161977024.1">
    <property type="nucleotide sequence ID" value="NZ_BIFS01000001.1"/>
</dbReference>
<evidence type="ECO:0000313" key="1">
    <source>
        <dbReference type="EMBL" id="GCE16545.1"/>
    </source>
</evidence>
<protein>
    <submittedName>
        <fullName evidence="1">Uncharacterized protein</fullName>
    </submittedName>
</protein>
<comment type="caution">
    <text evidence="1">The sequence shown here is derived from an EMBL/GenBank/DDBJ whole genome shotgun (WGS) entry which is preliminary data.</text>
</comment>
<accession>A0A402ABS6</accession>
<keyword evidence="2" id="KW-1185">Reference proteome</keyword>
<proteinExistence type="predicted"/>
<name>A0A402ABS6_9CHLR</name>
<dbReference type="AlphaFoldDB" id="A0A402ABS6"/>
<sequence>MACTKYIFGTILMNNEVSKVIYEDFLPQTLMVDICDKIYNPGQAVA</sequence>
<dbReference type="EMBL" id="BIFS01000001">
    <property type="protein sequence ID" value="GCE16545.1"/>
    <property type="molecule type" value="Genomic_DNA"/>
</dbReference>